<dbReference type="Proteomes" id="UP000290975">
    <property type="component" value="Unassembled WGS sequence"/>
</dbReference>
<sequence length="65" mass="7409">MLQILDTAAMKKKRPRRDAPPSLSAEADAAILRLARLLGRQIARELHDERQQREKRTDASPKSCE</sequence>
<comment type="caution">
    <text evidence="2">The sequence shown here is derived from an EMBL/GenBank/DDBJ whole genome shotgun (WGS) entry which is preliminary data.</text>
</comment>
<organism evidence="2 3">
    <name type="scientific">Sphingobium xenophagum</name>
    <dbReference type="NCBI Taxonomy" id="121428"/>
    <lineage>
        <taxon>Bacteria</taxon>
        <taxon>Pseudomonadati</taxon>
        <taxon>Pseudomonadota</taxon>
        <taxon>Alphaproteobacteria</taxon>
        <taxon>Sphingomonadales</taxon>
        <taxon>Sphingomonadaceae</taxon>
        <taxon>Sphingobium</taxon>
    </lineage>
</organism>
<evidence type="ECO:0000313" key="2">
    <source>
        <dbReference type="EMBL" id="GBH32366.1"/>
    </source>
</evidence>
<dbReference type="AlphaFoldDB" id="A0A401J6U1"/>
<accession>A0A401J6U1</accession>
<feature type="region of interest" description="Disordered" evidence="1">
    <location>
        <begin position="1"/>
        <end position="24"/>
    </location>
</feature>
<gene>
    <name evidence="2" type="ORF">MBESOW_P3595</name>
</gene>
<protein>
    <submittedName>
        <fullName evidence="2">Uncharacterized protein</fullName>
    </submittedName>
</protein>
<keyword evidence="3" id="KW-1185">Reference proteome</keyword>
<evidence type="ECO:0000313" key="3">
    <source>
        <dbReference type="Proteomes" id="UP000290975"/>
    </source>
</evidence>
<reference evidence="2 3" key="1">
    <citation type="submission" date="2014-12" db="EMBL/GenBank/DDBJ databases">
        <title>Whole genome sequencing of Sphingobium xenophagum OW59.</title>
        <authorList>
            <person name="Ohta Y."/>
            <person name="Nishi S."/>
            <person name="Hatada Y."/>
        </authorList>
    </citation>
    <scope>NUCLEOTIDE SEQUENCE [LARGE SCALE GENOMIC DNA]</scope>
    <source>
        <strain evidence="2 3">OW59</strain>
    </source>
</reference>
<evidence type="ECO:0000256" key="1">
    <source>
        <dbReference type="SAM" id="MobiDB-lite"/>
    </source>
</evidence>
<feature type="region of interest" description="Disordered" evidence="1">
    <location>
        <begin position="45"/>
        <end position="65"/>
    </location>
</feature>
<name>A0A401J6U1_SPHXE</name>
<proteinExistence type="predicted"/>
<dbReference type="EMBL" id="BBQY01000037">
    <property type="protein sequence ID" value="GBH32366.1"/>
    <property type="molecule type" value="Genomic_DNA"/>
</dbReference>